<dbReference type="Proteomes" id="UP000483820">
    <property type="component" value="Chromosome II"/>
</dbReference>
<dbReference type="KEGG" id="crq:GCK72_007194"/>
<protein>
    <submittedName>
        <fullName evidence="1">Uncharacterized protein</fullName>
    </submittedName>
</protein>
<dbReference type="CTD" id="78774309"/>
<dbReference type="GeneID" id="78774309"/>
<accession>A0A6A5HIF5</accession>
<gene>
    <name evidence="1" type="ORF">GCK72_007194</name>
</gene>
<proteinExistence type="predicted"/>
<reference evidence="1 2" key="1">
    <citation type="submission" date="2019-12" db="EMBL/GenBank/DDBJ databases">
        <title>Chromosome-level assembly of the Caenorhabditis remanei genome.</title>
        <authorList>
            <person name="Teterina A.A."/>
            <person name="Willis J.H."/>
            <person name="Phillips P.C."/>
        </authorList>
    </citation>
    <scope>NUCLEOTIDE SEQUENCE [LARGE SCALE GENOMIC DNA]</scope>
    <source>
        <strain evidence="1 2">PX506</strain>
        <tissue evidence="1">Whole organism</tissue>
    </source>
</reference>
<dbReference type="EMBL" id="WUAV01000002">
    <property type="protein sequence ID" value="KAF1767235.1"/>
    <property type="molecule type" value="Genomic_DNA"/>
</dbReference>
<dbReference type="AlphaFoldDB" id="A0A6A5HIF5"/>
<organism evidence="1 2">
    <name type="scientific">Caenorhabditis remanei</name>
    <name type="common">Caenorhabditis vulgaris</name>
    <dbReference type="NCBI Taxonomy" id="31234"/>
    <lineage>
        <taxon>Eukaryota</taxon>
        <taxon>Metazoa</taxon>
        <taxon>Ecdysozoa</taxon>
        <taxon>Nematoda</taxon>
        <taxon>Chromadorea</taxon>
        <taxon>Rhabditida</taxon>
        <taxon>Rhabditina</taxon>
        <taxon>Rhabditomorpha</taxon>
        <taxon>Rhabditoidea</taxon>
        <taxon>Rhabditidae</taxon>
        <taxon>Peloderinae</taxon>
        <taxon>Caenorhabditis</taxon>
    </lineage>
</organism>
<name>A0A6A5HIF5_CAERE</name>
<sequence>MLIKPLLVNGGKKCNVRKDSVTMQIFHQQYIEHLKKLVRPLTHSDFCANVTNERRIRNSYGERVFCKEVQRIVPKGKSCSISLEPEKKDQPLRQSSSY</sequence>
<evidence type="ECO:0000313" key="1">
    <source>
        <dbReference type="EMBL" id="KAF1767235.1"/>
    </source>
</evidence>
<evidence type="ECO:0000313" key="2">
    <source>
        <dbReference type="Proteomes" id="UP000483820"/>
    </source>
</evidence>
<dbReference type="RefSeq" id="XP_053590225.1">
    <property type="nucleotide sequence ID" value="XM_053726031.1"/>
</dbReference>
<comment type="caution">
    <text evidence="1">The sequence shown here is derived from an EMBL/GenBank/DDBJ whole genome shotgun (WGS) entry which is preliminary data.</text>
</comment>